<evidence type="ECO:0008006" key="2">
    <source>
        <dbReference type="Google" id="ProtNLM"/>
    </source>
</evidence>
<organism evidence="1">
    <name type="scientific">Mycolicibacterium mucogenicum DSM 44124</name>
    <dbReference type="NCBI Taxonomy" id="1226753"/>
    <lineage>
        <taxon>Bacteria</taxon>
        <taxon>Bacillati</taxon>
        <taxon>Actinomycetota</taxon>
        <taxon>Actinomycetes</taxon>
        <taxon>Mycobacteriales</taxon>
        <taxon>Mycobacteriaceae</taxon>
        <taxon>Mycolicibacterium</taxon>
    </lineage>
</organism>
<dbReference type="EMBL" id="POTL01000001">
    <property type="protein sequence ID" value="TLH54510.1"/>
    <property type="molecule type" value="Genomic_DNA"/>
</dbReference>
<name>A0A8H2PGY1_MYCMU</name>
<evidence type="ECO:0000313" key="1">
    <source>
        <dbReference type="EMBL" id="TLH54510.1"/>
    </source>
</evidence>
<accession>A0A8H2PGY1</accession>
<reference evidence="1" key="1">
    <citation type="submission" date="2018-01" db="EMBL/GenBank/DDBJ databases">
        <title>Comparative genomics of Mycobacterium mucogenicum and Mycobacterium neoaurum clade members emphasizing tRNA and non-coding RNA.</title>
        <authorList>
            <person name="Behra P.R.K."/>
            <person name="Pettersson B.M.F."/>
            <person name="Das S."/>
            <person name="Dasgupta S."/>
            <person name="Kirsebom L.A."/>
        </authorList>
    </citation>
    <scope>NUCLEOTIDE SEQUENCE</scope>
    <source>
        <strain evidence="1">DSM 44124</strain>
    </source>
</reference>
<protein>
    <recommendedName>
        <fullName evidence="2">Cullin, a subunit of E3 ubiquitin ligase</fullName>
    </recommendedName>
</protein>
<dbReference type="SUPFAM" id="SSF52980">
    <property type="entry name" value="Restriction endonuclease-like"/>
    <property type="match status" value="1"/>
</dbReference>
<dbReference type="AlphaFoldDB" id="A0A8H2PGY1"/>
<gene>
    <name evidence="1" type="ORF">C1S78_20965</name>
</gene>
<dbReference type="InterPro" id="IPR011335">
    <property type="entry name" value="Restrct_endonuc-II-like"/>
</dbReference>
<sequence>MRVEPGRWRTRLIHMPFLGTEALAVGRVNRYQLRTRYDAVHRNVYVPRGQKLTPIDKAVAAWLWSERRATVVGLSAAALHGSLWIDARHPAELNQASRTRPPGILIRSDRLADDEMCRVRGINVTTPARTAFDLGRRKGLTVAVIRVDALVQATNLKLPQVQTLADRHPGARGLRQLEQVLDLADYGGESPQETRLRLLFTDNGMRPSRTQIEVFDGRYLVGRIDMGWPEWKVGVQYDGIQHWEDPRRRTRDIDQDVEYRDLGWRIVRVGADLLRARPGTIIARTRAELRGAGGPY</sequence>
<proteinExistence type="predicted"/>
<comment type="caution">
    <text evidence="1">The sequence shown here is derived from an EMBL/GenBank/DDBJ whole genome shotgun (WGS) entry which is preliminary data.</text>
</comment>